<reference evidence="7" key="1">
    <citation type="journal article" date="2019" name="Int. J. Syst. Evol. Microbiol.">
        <title>The Global Catalogue of Microorganisms (GCM) 10K type strain sequencing project: providing services to taxonomists for standard genome sequencing and annotation.</title>
        <authorList>
            <consortium name="The Broad Institute Genomics Platform"/>
            <consortium name="The Broad Institute Genome Sequencing Center for Infectious Disease"/>
            <person name="Wu L."/>
            <person name="Ma J."/>
        </authorList>
    </citation>
    <scope>NUCLEOTIDE SEQUENCE [LARGE SCALE GENOMIC DNA]</scope>
    <source>
        <strain evidence="7">JCM 17926</strain>
    </source>
</reference>
<evidence type="ECO:0000259" key="5">
    <source>
        <dbReference type="Pfam" id="PF13847"/>
    </source>
</evidence>
<evidence type="ECO:0000256" key="4">
    <source>
        <dbReference type="SAM" id="SignalP"/>
    </source>
</evidence>
<keyword evidence="3" id="KW-0949">S-adenosyl-L-methionine</keyword>
<evidence type="ECO:0000313" key="6">
    <source>
        <dbReference type="EMBL" id="GAA4424373.1"/>
    </source>
</evidence>
<feature type="chain" id="PRO_5047162243" description="Methyltransferase domain-containing protein" evidence="4">
    <location>
        <begin position="29"/>
        <end position="181"/>
    </location>
</feature>
<dbReference type="Pfam" id="PF13847">
    <property type="entry name" value="Methyltransf_31"/>
    <property type="match status" value="1"/>
</dbReference>
<name>A0ABP8L7K8_9BACT</name>
<sequence length="181" mass="20068">MKAFKNSLYALIMAICAIAFLQYQDALAQNLDVPYVPTNQEVVDAMLELGNVTEDDVLYDLGCGDGRIVVTAAKKYGTKGTGVDIDPERIAEANANARKFNVTDKVRFVEGNLFDVDLSEATVVTLYLLPSVNLKLRPKLLQLKPGTRIVSHAFDMDDWKPEQTVQVGGSTIYLWTVPQRK</sequence>
<protein>
    <recommendedName>
        <fullName evidence="5">Methyltransferase domain-containing protein</fullName>
    </recommendedName>
</protein>
<dbReference type="Proteomes" id="UP001500552">
    <property type="component" value="Unassembled WGS sequence"/>
</dbReference>
<keyword evidence="1" id="KW-0489">Methyltransferase</keyword>
<evidence type="ECO:0000313" key="7">
    <source>
        <dbReference type="Proteomes" id="UP001500552"/>
    </source>
</evidence>
<keyword evidence="2" id="KW-0808">Transferase</keyword>
<feature type="signal peptide" evidence="4">
    <location>
        <begin position="1"/>
        <end position="28"/>
    </location>
</feature>
<dbReference type="PANTHER" id="PTHR13610:SF11">
    <property type="entry name" value="METHYLTRANSFERASE DOMAIN-CONTAINING PROTEIN"/>
    <property type="match status" value="1"/>
</dbReference>
<comment type="caution">
    <text evidence="6">The sequence shown here is derived from an EMBL/GenBank/DDBJ whole genome shotgun (WGS) entry which is preliminary data.</text>
</comment>
<evidence type="ECO:0000256" key="3">
    <source>
        <dbReference type="ARBA" id="ARBA00022691"/>
    </source>
</evidence>
<accession>A0ABP8L7K8</accession>
<dbReference type="PANTHER" id="PTHR13610">
    <property type="entry name" value="METHYLTRANSFERASE DOMAIN-CONTAINING PROTEIN"/>
    <property type="match status" value="1"/>
</dbReference>
<dbReference type="SUPFAM" id="SSF53335">
    <property type="entry name" value="S-adenosyl-L-methionine-dependent methyltransferases"/>
    <property type="match status" value="1"/>
</dbReference>
<dbReference type="Gene3D" id="3.40.50.150">
    <property type="entry name" value="Vaccinia Virus protein VP39"/>
    <property type="match status" value="1"/>
</dbReference>
<dbReference type="InterPro" id="IPR026170">
    <property type="entry name" value="FAM173A/B"/>
</dbReference>
<dbReference type="EMBL" id="BAABHC010000002">
    <property type="protein sequence ID" value="GAA4424373.1"/>
    <property type="molecule type" value="Genomic_DNA"/>
</dbReference>
<evidence type="ECO:0000256" key="1">
    <source>
        <dbReference type="ARBA" id="ARBA00022603"/>
    </source>
</evidence>
<keyword evidence="7" id="KW-1185">Reference proteome</keyword>
<dbReference type="InterPro" id="IPR025714">
    <property type="entry name" value="Methyltranfer_dom"/>
</dbReference>
<feature type="domain" description="Methyltransferase" evidence="5">
    <location>
        <begin position="58"/>
        <end position="163"/>
    </location>
</feature>
<organism evidence="6 7">
    <name type="scientific">Pontibacter saemangeumensis</name>
    <dbReference type="NCBI Taxonomy" id="1084525"/>
    <lineage>
        <taxon>Bacteria</taxon>
        <taxon>Pseudomonadati</taxon>
        <taxon>Bacteroidota</taxon>
        <taxon>Cytophagia</taxon>
        <taxon>Cytophagales</taxon>
        <taxon>Hymenobacteraceae</taxon>
        <taxon>Pontibacter</taxon>
    </lineage>
</organism>
<proteinExistence type="predicted"/>
<keyword evidence="4" id="KW-0732">Signal</keyword>
<gene>
    <name evidence="6" type="ORF">GCM10023188_04130</name>
</gene>
<evidence type="ECO:0000256" key="2">
    <source>
        <dbReference type="ARBA" id="ARBA00022679"/>
    </source>
</evidence>
<dbReference type="InterPro" id="IPR029063">
    <property type="entry name" value="SAM-dependent_MTases_sf"/>
</dbReference>
<dbReference type="CDD" id="cd02440">
    <property type="entry name" value="AdoMet_MTases"/>
    <property type="match status" value="1"/>
</dbReference>
<dbReference type="RefSeq" id="WP_345156485.1">
    <property type="nucleotide sequence ID" value="NZ_BAABHC010000002.1"/>
</dbReference>